<proteinExistence type="predicted"/>
<reference evidence="1" key="2">
    <citation type="journal article" date="2015" name="Data Brief">
        <title>Shoot transcriptome of the giant reed, Arundo donax.</title>
        <authorList>
            <person name="Barrero R.A."/>
            <person name="Guerrero F.D."/>
            <person name="Moolhuijzen P."/>
            <person name="Goolsby J.A."/>
            <person name="Tidwell J."/>
            <person name="Bellgard S.E."/>
            <person name="Bellgard M.I."/>
        </authorList>
    </citation>
    <scope>NUCLEOTIDE SEQUENCE</scope>
    <source>
        <tissue evidence="1">Shoot tissue taken approximately 20 cm above the soil surface</tissue>
    </source>
</reference>
<reference evidence="1" key="1">
    <citation type="submission" date="2014-09" db="EMBL/GenBank/DDBJ databases">
        <authorList>
            <person name="Magalhaes I.L.F."/>
            <person name="Oliveira U."/>
            <person name="Santos F.R."/>
            <person name="Vidigal T.H.D.A."/>
            <person name="Brescovit A.D."/>
            <person name="Santos A.J."/>
        </authorList>
    </citation>
    <scope>NUCLEOTIDE SEQUENCE</scope>
    <source>
        <tissue evidence="1">Shoot tissue taken approximately 20 cm above the soil surface</tissue>
    </source>
</reference>
<name>A0A0A9BWT2_ARUDO</name>
<accession>A0A0A9BWT2</accession>
<sequence length="17" mass="2004">MISDFSHTEKQNLVINQ</sequence>
<dbReference type="AlphaFoldDB" id="A0A0A9BWT2"/>
<protein>
    <submittedName>
        <fullName evidence="1">Uncharacterized protein</fullName>
    </submittedName>
</protein>
<dbReference type="EMBL" id="GBRH01234173">
    <property type="protein sequence ID" value="JAD63722.1"/>
    <property type="molecule type" value="Transcribed_RNA"/>
</dbReference>
<organism evidence="1">
    <name type="scientific">Arundo donax</name>
    <name type="common">Giant reed</name>
    <name type="synonym">Donax arundinaceus</name>
    <dbReference type="NCBI Taxonomy" id="35708"/>
    <lineage>
        <taxon>Eukaryota</taxon>
        <taxon>Viridiplantae</taxon>
        <taxon>Streptophyta</taxon>
        <taxon>Embryophyta</taxon>
        <taxon>Tracheophyta</taxon>
        <taxon>Spermatophyta</taxon>
        <taxon>Magnoliopsida</taxon>
        <taxon>Liliopsida</taxon>
        <taxon>Poales</taxon>
        <taxon>Poaceae</taxon>
        <taxon>PACMAD clade</taxon>
        <taxon>Arundinoideae</taxon>
        <taxon>Arundineae</taxon>
        <taxon>Arundo</taxon>
    </lineage>
</organism>
<evidence type="ECO:0000313" key="1">
    <source>
        <dbReference type="EMBL" id="JAD63722.1"/>
    </source>
</evidence>